<dbReference type="EMBL" id="JAHYIQ010000023">
    <property type="protein sequence ID" value="KAK1122266.1"/>
    <property type="molecule type" value="Genomic_DNA"/>
</dbReference>
<dbReference type="Proteomes" id="UP001177670">
    <property type="component" value="Unassembled WGS sequence"/>
</dbReference>
<reference evidence="1" key="1">
    <citation type="submission" date="2021-10" db="EMBL/GenBank/DDBJ databases">
        <title>Melipona bicolor Genome sequencing and assembly.</title>
        <authorList>
            <person name="Araujo N.S."/>
            <person name="Arias M.C."/>
        </authorList>
    </citation>
    <scope>NUCLEOTIDE SEQUENCE</scope>
    <source>
        <strain evidence="1">USP_2M_L1-L4_2017</strain>
        <tissue evidence="1">Whole body</tissue>
    </source>
</reference>
<proteinExistence type="predicted"/>
<protein>
    <submittedName>
        <fullName evidence="1">Uncharacterized protein</fullName>
    </submittedName>
</protein>
<accession>A0AA40FN65</accession>
<name>A0AA40FN65_9HYME</name>
<evidence type="ECO:0000313" key="2">
    <source>
        <dbReference type="Proteomes" id="UP001177670"/>
    </source>
</evidence>
<dbReference type="AlphaFoldDB" id="A0AA40FN65"/>
<sequence length="92" mass="9648">MVVSGGQSPIRVASRSARVWDRTAVRSEGVVPLLKNGPLCLAVYGGRDLAGLPSADSHHTRVSTELQHIEKGAAVLASGIRESLFSLIRAGS</sequence>
<comment type="caution">
    <text evidence="1">The sequence shown here is derived from an EMBL/GenBank/DDBJ whole genome shotgun (WGS) entry which is preliminary data.</text>
</comment>
<gene>
    <name evidence="1" type="ORF">K0M31_009489</name>
</gene>
<evidence type="ECO:0000313" key="1">
    <source>
        <dbReference type="EMBL" id="KAK1122266.1"/>
    </source>
</evidence>
<organism evidence="1 2">
    <name type="scientific">Melipona bicolor</name>
    <dbReference type="NCBI Taxonomy" id="60889"/>
    <lineage>
        <taxon>Eukaryota</taxon>
        <taxon>Metazoa</taxon>
        <taxon>Ecdysozoa</taxon>
        <taxon>Arthropoda</taxon>
        <taxon>Hexapoda</taxon>
        <taxon>Insecta</taxon>
        <taxon>Pterygota</taxon>
        <taxon>Neoptera</taxon>
        <taxon>Endopterygota</taxon>
        <taxon>Hymenoptera</taxon>
        <taxon>Apocrita</taxon>
        <taxon>Aculeata</taxon>
        <taxon>Apoidea</taxon>
        <taxon>Anthophila</taxon>
        <taxon>Apidae</taxon>
        <taxon>Melipona</taxon>
    </lineage>
</organism>
<keyword evidence="2" id="KW-1185">Reference proteome</keyword>